<organism evidence="2 3">
    <name type="scientific">Oleoguttula mirabilis</name>
    <dbReference type="NCBI Taxonomy" id="1507867"/>
    <lineage>
        <taxon>Eukaryota</taxon>
        <taxon>Fungi</taxon>
        <taxon>Dikarya</taxon>
        <taxon>Ascomycota</taxon>
        <taxon>Pezizomycotina</taxon>
        <taxon>Dothideomycetes</taxon>
        <taxon>Dothideomycetidae</taxon>
        <taxon>Mycosphaerellales</taxon>
        <taxon>Teratosphaeriaceae</taxon>
        <taxon>Oleoguttula</taxon>
    </lineage>
</organism>
<sequence length="153" mass="17700">MFEAVSDFVRLLWDSEPTPPPSPQRRSPQSPQQRWYSPSPPRTPLFDPNDYLANLRPRRTRRPTAFLPNTPTQSHRPAERQIQRRGRPKAFRCPSCRCRITITPNGNPSRVFKAYEAPPAKPVVVVPEGLKPAARKGRAPGDLRRNWLKLYRR</sequence>
<feature type="compositionally biased region" description="Low complexity" evidence="1">
    <location>
        <begin position="24"/>
        <end position="37"/>
    </location>
</feature>
<evidence type="ECO:0000256" key="1">
    <source>
        <dbReference type="SAM" id="MobiDB-lite"/>
    </source>
</evidence>
<dbReference type="EMBL" id="JAVFHQ010000006">
    <property type="protein sequence ID" value="KAK4548975.1"/>
    <property type="molecule type" value="Genomic_DNA"/>
</dbReference>
<comment type="caution">
    <text evidence="2">The sequence shown here is derived from an EMBL/GenBank/DDBJ whole genome shotgun (WGS) entry which is preliminary data.</text>
</comment>
<accession>A0AAV9JTU4</accession>
<protein>
    <submittedName>
        <fullName evidence="2">Uncharacterized protein</fullName>
    </submittedName>
</protein>
<proteinExistence type="predicted"/>
<evidence type="ECO:0000313" key="3">
    <source>
        <dbReference type="Proteomes" id="UP001324427"/>
    </source>
</evidence>
<feature type="region of interest" description="Disordered" evidence="1">
    <location>
        <begin position="13"/>
        <end position="88"/>
    </location>
</feature>
<evidence type="ECO:0000313" key="2">
    <source>
        <dbReference type="EMBL" id="KAK4548975.1"/>
    </source>
</evidence>
<dbReference type="Proteomes" id="UP001324427">
    <property type="component" value="Unassembled WGS sequence"/>
</dbReference>
<keyword evidence="3" id="KW-1185">Reference proteome</keyword>
<reference evidence="2 3" key="1">
    <citation type="submission" date="2021-11" db="EMBL/GenBank/DDBJ databases">
        <title>Black yeast isolated from Biological Soil Crust.</title>
        <authorList>
            <person name="Kurbessoian T."/>
        </authorList>
    </citation>
    <scope>NUCLEOTIDE SEQUENCE [LARGE SCALE GENOMIC DNA]</scope>
    <source>
        <strain evidence="2 3">CCFEE 5522</strain>
    </source>
</reference>
<name>A0AAV9JTU4_9PEZI</name>
<dbReference type="AlphaFoldDB" id="A0AAV9JTU4"/>
<gene>
    <name evidence="2" type="ORF">LTR36_008748</name>
</gene>